<dbReference type="InterPro" id="IPR047650">
    <property type="entry name" value="Transpos_IS110"/>
</dbReference>
<keyword evidence="4" id="KW-1185">Reference proteome</keyword>
<dbReference type="STRING" id="37916.MCHLDSM_04223"/>
<name>A0A0J6YG50_9MYCO</name>
<feature type="domain" description="Transposase IS110-like N-terminal" evidence="1">
    <location>
        <begin position="13"/>
        <end position="158"/>
    </location>
</feature>
<feature type="domain" description="Transposase IS116/IS110/IS902 C-terminal" evidence="2">
    <location>
        <begin position="237"/>
        <end position="313"/>
    </location>
</feature>
<comment type="caution">
    <text evidence="3">The sequence shown here is derived from an EMBL/GenBank/DDBJ whole genome shotgun (WGS) entry which is preliminary data.</text>
</comment>
<dbReference type="EMBL" id="JYNL01000050">
    <property type="protein sequence ID" value="KMO71851.1"/>
    <property type="molecule type" value="Genomic_DNA"/>
</dbReference>
<protein>
    <submittedName>
        <fullName evidence="3">Transposase IS116/IS110/IS902 family protein</fullName>
    </submittedName>
</protein>
<organism evidence="3 4">
    <name type="scientific">Mycolicibacterium chlorophenolicum</name>
    <dbReference type="NCBI Taxonomy" id="37916"/>
    <lineage>
        <taxon>Bacteria</taxon>
        <taxon>Bacillati</taxon>
        <taxon>Actinomycetota</taxon>
        <taxon>Actinomycetes</taxon>
        <taxon>Mycobacteriales</taxon>
        <taxon>Mycobacteriaceae</taxon>
        <taxon>Mycolicibacterium</taxon>
    </lineage>
</organism>
<dbReference type="PANTHER" id="PTHR33055">
    <property type="entry name" value="TRANSPOSASE FOR INSERTION SEQUENCE ELEMENT IS1111A"/>
    <property type="match status" value="1"/>
</dbReference>
<dbReference type="AlphaFoldDB" id="A0A0J6YG50"/>
<reference evidence="3 4" key="1">
    <citation type="journal article" date="2015" name="Genome Biol. Evol.">
        <title>Characterization of Three Mycobacterium spp. with Potential Use in Bioremediation by Genome Sequencing and Comparative Genomics.</title>
        <authorList>
            <person name="Das S."/>
            <person name="Pettersson B.M."/>
            <person name="Behra P.R."/>
            <person name="Ramesh M."/>
            <person name="Dasgupta S."/>
            <person name="Bhattacharya A."/>
            <person name="Kirsebom L.A."/>
        </authorList>
    </citation>
    <scope>NUCLEOTIDE SEQUENCE [LARGE SCALE GENOMIC DNA]</scope>
    <source>
        <strain evidence="3 4">DSM 43826</strain>
    </source>
</reference>
<dbReference type="PANTHER" id="PTHR33055:SF16">
    <property type="entry name" value="TRANSPOSASE FOR INSERTION SEQUENCE ELEMENT IS1547"/>
    <property type="match status" value="1"/>
</dbReference>
<dbReference type="PATRIC" id="fig|37916.4.peg.4194"/>
<dbReference type="GO" id="GO:0004803">
    <property type="term" value="F:transposase activity"/>
    <property type="evidence" value="ECO:0007669"/>
    <property type="project" value="InterPro"/>
</dbReference>
<dbReference type="GO" id="GO:0003677">
    <property type="term" value="F:DNA binding"/>
    <property type="evidence" value="ECO:0007669"/>
    <property type="project" value="InterPro"/>
</dbReference>
<accession>A0A0J6YG50</accession>
<dbReference type="Pfam" id="PF01548">
    <property type="entry name" value="DEDD_Tnp_IS110"/>
    <property type="match status" value="1"/>
</dbReference>
<gene>
    <name evidence="3" type="ORF">MCHLDSM_04223</name>
</gene>
<dbReference type="NCBIfam" id="NF033542">
    <property type="entry name" value="transpos_IS110"/>
    <property type="match status" value="1"/>
</dbReference>
<dbReference type="InterPro" id="IPR003346">
    <property type="entry name" value="Transposase_20"/>
</dbReference>
<evidence type="ECO:0000313" key="3">
    <source>
        <dbReference type="EMBL" id="KMO71851.1"/>
    </source>
</evidence>
<proteinExistence type="predicted"/>
<dbReference type="GO" id="GO:0006313">
    <property type="term" value="P:DNA transposition"/>
    <property type="evidence" value="ECO:0007669"/>
    <property type="project" value="InterPro"/>
</dbReference>
<evidence type="ECO:0000259" key="1">
    <source>
        <dbReference type="Pfam" id="PF01548"/>
    </source>
</evidence>
<dbReference type="Proteomes" id="UP000036513">
    <property type="component" value="Unassembled WGS sequence"/>
</dbReference>
<dbReference type="Pfam" id="PF02371">
    <property type="entry name" value="Transposase_20"/>
    <property type="match status" value="1"/>
</dbReference>
<dbReference type="InterPro" id="IPR002525">
    <property type="entry name" value="Transp_IS110-like_N"/>
</dbReference>
<evidence type="ECO:0000259" key="2">
    <source>
        <dbReference type="Pfam" id="PF02371"/>
    </source>
</evidence>
<evidence type="ECO:0000313" key="4">
    <source>
        <dbReference type="Proteomes" id="UP000036513"/>
    </source>
</evidence>
<sequence>MAPMLADKVEFVIGVDTHRDSHTAAVVTATGGVIERLTVATDAFGFRKLDAFAATHATGRRVWAIEGTGSFGAGLTTHLLERGEWVVEIDRPARPARRDGAKSDDLDAVRAAREALAREHLAAPRARGDREAMRVLLTAREGAISARTKAIGQLKAMIVNAPQSLRDQLRRGTTDEQLNRCARLRTLPAHSVEHRATVRAIRATARRALMLEAEAAEHETELELLVTAACPQLLDRLGIGVITAAQFLISWSHRDRIRSEAAFASLAGAAPIPASSGATVRHRLNRAGDRQLNRALHTVALTRLRFEPTTKAYAARRTAEGKTPREIKRCLKRAIAREVYRIMQTHAASITTTKLVA</sequence>